<dbReference type="Proteomes" id="UP000054567">
    <property type="component" value="Unassembled WGS sequence"/>
</dbReference>
<organism evidence="2 3">
    <name type="scientific">Coccidioides posadasii RMSCC 3488</name>
    <dbReference type="NCBI Taxonomy" id="454284"/>
    <lineage>
        <taxon>Eukaryota</taxon>
        <taxon>Fungi</taxon>
        <taxon>Dikarya</taxon>
        <taxon>Ascomycota</taxon>
        <taxon>Pezizomycotina</taxon>
        <taxon>Eurotiomycetes</taxon>
        <taxon>Eurotiomycetidae</taxon>
        <taxon>Onygenales</taxon>
        <taxon>Onygenaceae</taxon>
        <taxon>Coccidioides</taxon>
    </lineage>
</organism>
<dbReference type="OrthoDB" id="4966at2759"/>
<reference evidence="3" key="2">
    <citation type="journal article" date="2009" name="Genome Res.">
        <title>Comparative genomic analyses of the human fungal pathogens Coccidioides and their relatives.</title>
        <authorList>
            <person name="Sharpton T.J."/>
            <person name="Stajich J.E."/>
            <person name="Rounsley S.D."/>
            <person name="Gardner M.J."/>
            <person name="Wortman J.R."/>
            <person name="Jordar V.S."/>
            <person name="Maiti R."/>
            <person name="Kodira C.D."/>
            <person name="Neafsey D.E."/>
            <person name="Zeng Q."/>
            <person name="Hung C.-Y."/>
            <person name="McMahan C."/>
            <person name="Muszewska A."/>
            <person name="Grynberg M."/>
            <person name="Mandel M.A."/>
            <person name="Kellner E.M."/>
            <person name="Barker B.M."/>
            <person name="Galgiani J.N."/>
            <person name="Orbach M.J."/>
            <person name="Kirkland T.N."/>
            <person name="Cole G.T."/>
            <person name="Henn M.R."/>
            <person name="Birren B.W."/>
            <person name="Taylor J.W."/>
        </authorList>
    </citation>
    <scope>NUCLEOTIDE SEQUENCE [LARGE SCALE GENOMIC DNA]</scope>
    <source>
        <strain evidence="3">RMSCC 3488</strain>
    </source>
</reference>
<protein>
    <submittedName>
        <fullName evidence="2">Uncharacterized protein</fullName>
    </submittedName>
</protein>
<gene>
    <name evidence="2" type="ORF">CPAG_03887</name>
</gene>
<feature type="region of interest" description="Disordered" evidence="1">
    <location>
        <begin position="310"/>
        <end position="341"/>
    </location>
</feature>
<reference evidence="2 3" key="1">
    <citation type="submission" date="2007-06" db="EMBL/GenBank/DDBJ databases">
        <title>The Genome Sequence of Coccidioides posadasii RMSCC_3488.</title>
        <authorList>
            <consortium name="Coccidioides Genome Resources Consortium"/>
            <consortium name="The Broad Institute Genome Sequencing Platform"/>
            <person name="Henn M.R."/>
            <person name="Sykes S."/>
            <person name="Young S."/>
            <person name="Jaffe D."/>
            <person name="Berlin A."/>
            <person name="Alvarez P."/>
            <person name="Butler J."/>
            <person name="Gnerre S."/>
            <person name="Grabherr M."/>
            <person name="Mauceli E."/>
            <person name="Brockman W."/>
            <person name="Kodira C."/>
            <person name="Alvarado L."/>
            <person name="Zeng Q."/>
            <person name="Crawford M."/>
            <person name="Antoine C."/>
            <person name="Devon K."/>
            <person name="Galgiani J."/>
            <person name="Orsborn K."/>
            <person name="Lewis M.L."/>
            <person name="Nusbaum C."/>
            <person name="Galagan J."/>
            <person name="Birren B."/>
        </authorList>
    </citation>
    <scope>NUCLEOTIDE SEQUENCE [LARGE SCALE GENOMIC DNA]</scope>
    <source>
        <strain evidence="2 3">RMSCC 3488</strain>
    </source>
</reference>
<name>A0A0J6FBC9_COCPO</name>
<feature type="compositionally biased region" description="Basic and acidic residues" evidence="1">
    <location>
        <begin position="1"/>
        <end position="31"/>
    </location>
</feature>
<proteinExistence type="predicted"/>
<feature type="compositionally biased region" description="Basic and acidic residues" evidence="1">
    <location>
        <begin position="100"/>
        <end position="119"/>
    </location>
</feature>
<reference evidence="3" key="3">
    <citation type="journal article" date="2010" name="Genome Res.">
        <title>Population genomic sequencing of Coccidioides fungi reveals recent hybridization and transposon control.</title>
        <authorList>
            <person name="Neafsey D.E."/>
            <person name="Barker B.M."/>
            <person name="Sharpton T.J."/>
            <person name="Stajich J.E."/>
            <person name="Park D.J."/>
            <person name="Whiston E."/>
            <person name="Hung C.-Y."/>
            <person name="McMahan C."/>
            <person name="White J."/>
            <person name="Sykes S."/>
            <person name="Heiman D."/>
            <person name="Young S."/>
            <person name="Zeng Q."/>
            <person name="Abouelleil A."/>
            <person name="Aftuck L."/>
            <person name="Bessette D."/>
            <person name="Brown A."/>
            <person name="FitzGerald M."/>
            <person name="Lui A."/>
            <person name="Macdonald J.P."/>
            <person name="Priest M."/>
            <person name="Orbach M.J."/>
            <person name="Galgiani J.N."/>
            <person name="Kirkland T.N."/>
            <person name="Cole G.T."/>
            <person name="Birren B.W."/>
            <person name="Henn M.R."/>
            <person name="Taylor J.W."/>
            <person name="Rounsley S.D."/>
        </authorList>
    </citation>
    <scope>NUCLEOTIDE SEQUENCE [LARGE SCALE GENOMIC DNA]</scope>
    <source>
        <strain evidence="3">RMSCC 3488</strain>
    </source>
</reference>
<feature type="compositionally biased region" description="Polar residues" evidence="1">
    <location>
        <begin position="44"/>
        <end position="64"/>
    </location>
</feature>
<evidence type="ECO:0000256" key="1">
    <source>
        <dbReference type="SAM" id="MobiDB-lite"/>
    </source>
</evidence>
<feature type="region of interest" description="Disordered" evidence="1">
    <location>
        <begin position="90"/>
        <end position="119"/>
    </location>
</feature>
<dbReference type="EMBL" id="DS268110">
    <property type="protein sequence ID" value="KMM67553.1"/>
    <property type="molecule type" value="Genomic_DNA"/>
</dbReference>
<feature type="region of interest" description="Disordered" evidence="1">
    <location>
        <begin position="1"/>
        <end position="64"/>
    </location>
</feature>
<evidence type="ECO:0000313" key="3">
    <source>
        <dbReference type="Proteomes" id="UP000054567"/>
    </source>
</evidence>
<dbReference type="AlphaFoldDB" id="A0A0J6FBC9"/>
<accession>A0A0J6FBC9</accession>
<dbReference type="VEuPathDB" id="FungiDB:CPAG_03887"/>
<sequence length="759" mass="86316">MSEGEGRSEKTGQYLEKPRVSKEGGDVDMAPKKQRKKTIPKTYKFNSRAPSSSIDQGNQNQTSSRKTLFNPYRERAIQDEQSVLLNRPFLDQQLPPGTSRAKEMEKGGTIHTERQKDNAHTSKFPGLFEEEDVNTEHGDWQMLDANSESTSIAARRHASGLPLGIQTQAHCLPVIRPGLQLPEPPLTAVLPKQRAVSMPSVNKQELSSMLATTEQYLSGLRLNQNKHAGGLGQVPLPRASRIAIEGQISQRVHPADSIVTLPSIGNPGYGFQGDSTKLPPVIKQLLADADARRAYHRRKIQVAQGRHDQYLAGTGPRTTASVMNSRAPPRNGPERENTMSVTPEMYNPYSRVRKTTPRTLRSSRLLFRGPSNGYLSFGDLAQTDMPSPSLEHFSVTKLSRTAVRYDHARAYEQREPKFSVFQELLKRPELIITLACHLRVQELLILYRISKSFHNIINQRYTTVILSQALRHAPESAKIFPYRCYSRLCIDDPAERPHPVAQRAAAGQHRKVPSFRWLLMICFREMICHEIRMIMDEDGTPLPEQCETVMKKIWFVMDIPDTIRRIGTIQNREVFTDADIFFATMLFVKIDMRFTDPITGSGRDGMRRMLLSQPSLSILWKALSRTALVSKMDAVKMFVRWKWQPPARLLGQPVFGIPANEIGIMQFEGWGRTGSRVRLQRPDEIILKESVHRRLNLHLHYTDMFLWGYVNPNSLQDMPPIPERRNLERLEGMEELLIPKDDGRDRSIGKLVSGRVVFD</sequence>
<evidence type="ECO:0000313" key="2">
    <source>
        <dbReference type="EMBL" id="KMM67553.1"/>
    </source>
</evidence>